<evidence type="ECO:0000256" key="1">
    <source>
        <dbReference type="SAM" id="Coils"/>
    </source>
</evidence>
<dbReference type="Proteomes" id="UP001231189">
    <property type="component" value="Unassembled WGS sequence"/>
</dbReference>
<proteinExistence type="predicted"/>
<dbReference type="EMBL" id="JAUUTY010000007">
    <property type="protein sequence ID" value="KAK1610699.1"/>
    <property type="molecule type" value="Genomic_DNA"/>
</dbReference>
<dbReference type="AlphaFoldDB" id="A0AAD8QXH3"/>
<reference evidence="2" key="1">
    <citation type="submission" date="2023-07" db="EMBL/GenBank/DDBJ databases">
        <title>A chromosome-level genome assembly of Lolium multiflorum.</title>
        <authorList>
            <person name="Chen Y."/>
            <person name="Copetti D."/>
            <person name="Kolliker R."/>
            <person name="Studer B."/>
        </authorList>
    </citation>
    <scope>NUCLEOTIDE SEQUENCE</scope>
    <source>
        <strain evidence="2">02402/16</strain>
        <tissue evidence="2">Leaf</tissue>
    </source>
</reference>
<evidence type="ECO:0000313" key="4">
    <source>
        <dbReference type="Proteomes" id="UP001231189"/>
    </source>
</evidence>
<comment type="caution">
    <text evidence="2">The sequence shown here is derived from an EMBL/GenBank/DDBJ whole genome shotgun (WGS) entry which is preliminary data.</text>
</comment>
<evidence type="ECO:0000313" key="3">
    <source>
        <dbReference type="EMBL" id="KAK1610699.1"/>
    </source>
</evidence>
<keyword evidence="1" id="KW-0175">Coiled coil</keyword>
<keyword evidence="4" id="KW-1185">Reference proteome</keyword>
<evidence type="ECO:0000313" key="2">
    <source>
        <dbReference type="EMBL" id="KAK1609714.1"/>
    </source>
</evidence>
<sequence>MSVSTGKSRAVPAAGGGGNGVAAAGGSLSYRPGLVPAPEDTMTKEARAMREAEKADLEKKIASAKDEIVALEAELAEMDAAAVSEPTKP</sequence>
<feature type="coiled-coil region" evidence="1">
    <location>
        <begin position="47"/>
        <end position="81"/>
    </location>
</feature>
<organism evidence="2 4">
    <name type="scientific">Lolium multiflorum</name>
    <name type="common">Italian ryegrass</name>
    <name type="synonym">Lolium perenne subsp. multiflorum</name>
    <dbReference type="NCBI Taxonomy" id="4521"/>
    <lineage>
        <taxon>Eukaryota</taxon>
        <taxon>Viridiplantae</taxon>
        <taxon>Streptophyta</taxon>
        <taxon>Embryophyta</taxon>
        <taxon>Tracheophyta</taxon>
        <taxon>Spermatophyta</taxon>
        <taxon>Magnoliopsida</taxon>
        <taxon>Liliopsida</taxon>
        <taxon>Poales</taxon>
        <taxon>Poaceae</taxon>
        <taxon>BOP clade</taxon>
        <taxon>Pooideae</taxon>
        <taxon>Poodae</taxon>
        <taxon>Poeae</taxon>
        <taxon>Poeae Chloroplast Group 2 (Poeae type)</taxon>
        <taxon>Loliodinae</taxon>
        <taxon>Loliinae</taxon>
        <taxon>Lolium</taxon>
    </lineage>
</organism>
<accession>A0AAD8QXH3</accession>
<protein>
    <submittedName>
        <fullName evidence="2">Uncharacterized protein</fullName>
    </submittedName>
</protein>
<name>A0AAD8QXH3_LOLMU</name>
<dbReference type="EMBL" id="JAUUTY010000007">
    <property type="protein sequence ID" value="KAK1609714.1"/>
    <property type="molecule type" value="Genomic_DNA"/>
</dbReference>
<gene>
    <name evidence="2" type="ORF">QYE76_033387</name>
    <name evidence="3" type="ORF">QYE76_034372</name>
</gene>